<dbReference type="FunFam" id="2.10.25.10:FF:000061">
    <property type="entry name" value="Delta-like protein"/>
    <property type="match status" value="1"/>
</dbReference>
<comment type="caution">
    <text evidence="14">Lacks conserved residue(s) required for the propagation of feature annotation.</text>
</comment>
<dbReference type="GO" id="GO:0030855">
    <property type="term" value="P:epithelial cell differentiation"/>
    <property type="evidence" value="ECO:0007669"/>
    <property type="project" value="UniProtKB-ARBA"/>
</dbReference>
<proteinExistence type="predicted"/>
<dbReference type="GO" id="GO:0030182">
    <property type="term" value="P:neuron differentiation"/>
    <property type="evidence" value="ECO:0007669"/>
    <property type="project" value="UniProtKB-ARBA"/>
</dbReference>
<dbReference type="Pfam" id="PF21700">
    <property type="entry name" value="EGF_DL_JAG"/>
    <property type="match status" value="1"/>
</dbReference>
<feature type="transmembrane region" description="Helical" evidence="18">
    <location>
        <begin position="24"/>
        <end position="45"/>
    </location>
</feature>
<accession>A0AAJ7WMS3</accession>
<dbReference type="SUPFAM" id="SSF57196">
    <property type="entry name" value="EGF/Laminin"/>
    <property type="match status" value="3"/>
</dbReference>
<feature type="domain" description="DSL" evidence="20">
    <location>
        <begin position="193"/>
        <end position="237"/>
    </location>
</feature>
<feature type="domain" description="EGF-like" evidence="19">
    <location>
        <begin position="495"/>
        <end position="533"/>
    </location>
</feature>
<dbReference type="GO" id="GO:0030097">
    <property type="term" value="P:hemopoiesis"/>
    <property type="evidence" value="ECO:0007669"/>
    <property type="project" value="UniProtKB-ARBA"/>
</dbReference>
<dbReference type="GO" id="GO:0035239">
    <property type="term" value="P:tube morphogenesis"/>
    <property type="evidence" value="ECO:0007669"/>
    <property type="project" value="UniProtKB-ARBA"/>
</dbReference>
<evidence type="ECO:0000259" key="20">
    <source>
        <dbReference type="PROSITE" id="PS51051"/>
    </source>
</evidence>
<evidence type="ECO:0000256" key="14">
    <source>
        <dbReference type="PROSITE-ProRule" id="PRU00076"/>
    </source>
</evidence>
<dbReference type="Pfam" id="PF00008">
    <property type="entry name" value="EGF"/>
    <property type="match status" value="6"/>
</dbReference>
<feature type="domain" description="EGF-like" evidence="19">
    <location>
        <begin position="301"/>
        <end position="339"/>
    </location>
</feature>
<keyword evidence="9" id="KW-0914">Notch signaling pathway</keyword>
<keyword evidence="4 16" id="KW-0812">Transmembrane</keyword>
<evidence type="ECO:0000313" key="22">
    <source>
        <dbReference type="RefSeq" id="XP_032803496.1"/>
    </source>
</evidence>
<dbReference type="InterPro" id="IPR001881">
    <property type="entry name" value="EGF-like_Ca-bd_dom"/>
</dbReference>
<dbReference type="FunFam" id="2.10.25.10:FF:000018">
    <property type="entry name" value="Delta-like 1"/>
    <property type="match status" value="1"/>
</dbReference>
<dbReference type="PROSITE" id="PS50026">
    <property type="entry name" value="EGF_3"/>
    <property type="match status" value="6"/>
</dbReference>
<dbReference type="SMART" id="SM00051">
    <property type="entry name" value="DSL"/>
    <property type="match status" value="1"/>
</dbReference>
<evidence type="ECO:0000256" key="7">
    <source>
        <dbReference type="ARBA" id="ARBA00022782"/>
    </source>
</evidence>
<feature type="region of interest" description="Disordered" evidence="17">
    <location>
        <begin position="670"/>
        <end position="701"/>
    </location>
</feature>
<dbReference type="PROSITE" id="PS01187">
    <property type="entry name" value="EGF_CA"/>
    <property type="match status" value="1"/>
</dbReference>
<feature type="domain" description="EGF-like" evidence="19">
    <location>
        <begin position="341"/>
        <end position="377"/>
    </location>
</feature>
<dbReference type="FunFam" id="2.10.25.10:FF:000122">
    <property type="entry name" value="Protein crumbs homolog 2"/>
    <property type="match status" value="1"/>
</dbReference>
<dbReference type="InterPro" id="IPR001774">
    <property type="entry name" value="DSL"/>
</dbReference>
<evidence type="ECO:0000256" key="16">
    <source>
        <dbReference type="RuleBase" id="RU280815"/>
    </source>
</evidence>
<keyword evidence="13" id="KW-0325">Glycoprotein</keyword>
<sequence length="717" mass="77340">MTQAALAYRGSAERGRVMDVLPEAVLRLWIVSFVIFPMLLLQQAACAGIFELRLQEFTNDQGLLLDGASCGASAECMTFFSVCLKHYQASIMPDPPCTYGSVVTPVLGLNSFAVRDSDRFQNPIRFPFSFTWPGTFSLIIDAWHAEADGDLTTDDPARLVSRLATQRHLSAGDDWSQDTHVARHAALRYSYRVVCAENYYGESCSAICRARDDAFGHFTCGDTGQKVCLPGWRGPYCAEAVCLPGCSGICDKPGECKCRVGWQGRYCDDCIRYPGCLHGTCQRPWQCTCREGWGGLFCNQDLNYCTNHRPCQNGATCTNSGQGSYSCTCQPGYSGINCEFSVNECNVNPCRNGGSCTDLENDYSCVCPSGFFGKNCDMSSMSCDDTPCFNGGRCADDAEGGGYSCHCPPGFSGFNCEKKAEHCSSNPCANGAQCLDLEATFKCRCKPGFSGNRCEMNVDDCGRQPCLHGGTCRDLVNGFTCSCPTGYEGKDCGTPASYCQSGPCFNGGVCVLQSGDGGYACECRVGFGGIDCGELVLTRTNTAISNVPSNFKRHEGSGEAFPWLAVGTGLGMVLLLLAGTILLLVCRRLKQSQSGQIETADGNNGMNNRNVCEREKELAVNLLTGVELKNTNKQMDVEPEGCLLKSGYRLKYQDMDYNMILETAAEAAEDHASGDKCQEANDNPQSSGEASSPSEASCTSVHISCPEQAEQIVATEV</sequence>
<gene>
    <name evidence="22" type="primary">LOC116939361</name>
</gene>
<dbReference type="SUPFAM" id="SSF57184">
    <property type="entry name" value="Growth factor receptor domain"/>
    <property type="match status" value="1"/>
</dbReference>
<feature type="domain" description="EGF-like" evidence="19">
    <location>
        <begin position="457"/>
        <end position="493"/>
    </location>
</feature>
<dbReference type="Gene3D" id="2.10.25.140">
    <property type="match status" value="1"/>
</dbReference>
<keyword evidence="2 16" id="KW-0217">Developmental protein</keyword>
<dbReference type="Proteomes" id="UP001318040">
    <property type="component" value="Chromosome 6"/>
</dbReference>
<dbReference type="PROSITE" id="PS00022">
    <property type="entry name" value="EGF_1"/>
    <property type="match status" value="8"/>
</dbReference>
<dbReference type="InterPro" id="IPR051022">
    <property type="entry name" value="Notch_Cell-Fate_Det"/>
</dbReference>
<organism evidence="21 22">
    <name type="scientific">Petromyzon marinus</name>
    <name type="common">Sea lamprey</name>
    <dbReference type="NCBI Taxonomy" id="7757"/>
    <lineage>
        <taxon>Eukaryota</taxon>
        <taxon>Metazoa</taxon>
        <taxon>Chordata</taxon>
        <taxon>Craniata</taxon>
        <taxon>Vertebrata</taxon>
        <taxon>Cyclostomata</taxon>
        <taxon>Hyperoartia</taxon>
        <taxon>Petromyzontiformes</taxon>
        <taxon>Petromyzontidae</taxon>
        <taxon>Petromyzon</taxon>
    </lineage>
</organism>
<feature type="disulfide bond" evidence="15">
    <location>
        <begin position="208"/>
        <end position="220"/>
    </location>
</feature>
<evidence type="ECO:0000256" key="18">
    <source>
        <dbReference type="SAM" id="Phobius"/>
    </source>
</evidence>
<keyword evidence="6 16" id="KW-0677">Repeat</keyword>
<evidence type="ECO:0000256" key="8">
    <source>
        <dbReference type="ARBA" id="ARBA00022843"/>
    </source>
</evidence>
<evidence type="ECO:0000256" key="5">
    <source>
        <dbReference type="ARBA" id="ARBA00022729"/>
    </source>
</evidence>
<dbReference type="GO" id="GO:0016020">
    <property type="term" value="C:membrane"/>
    <property type="evidence" value="ECO:0007669"/>
    <property type="project" value="UniProtKB-SubCell"/>
</dbReference>
<dbReference type="GO" id="GO:0019904">
    <property type="term" value="F:protein domain specific binding"/>
    <property type="evidence" value="ECO:0007669"/>
    <property type="project" value="UniProtKB-ARBA"/>
</dbReference>
<feature type="domain" description="EGF-like" evidence="19">
    <location>
        <begin position="419"/>
        <end position="455"/>
    </location>
</feature>
<dbReference type="PROSITE" id="PS01186">
    <property type="entry name" value="EGF_2"/>
    <property type="match status" value="7"/>
</dbReference>
<dbReference type="InterPro" id="IPR009030">
    <property type="entry name" value="Growth_fac_rcpt_cys_sf"/>
</dbReference>
<feature type="disulfide bond" evidence="14">
    <location>
        <begin position="407"/>
        <end position="416"/>
    </location>
</feature>
<feature type="transmembrane region" description="Helical" evidence="18">
    <location>
        <begin position="560"/>
        <end position="585"/>
    </location>
</feature>
<feature type="disulfide bond" evidence="14">
    <location>
        <begin position="483"/>
        <end position="492"/>
    </location>
</feature>
<dbReference type="GO" id="GO:0009952">
    <property type="term" value="P:anterior/posterior pattern specification"/>
    <property type="evidence" value="ECO:0007669"/>
    <property type="project" value="UniProtKB-ARBA"/>
</dbReference>
<dbReference type="FunFam" id="2.10.25.10:FF:000012">
    <property type="entry name" value="Delta-like protein"/>
    <property type="match status" value="2"/>
</dbReference>
<dbReference type="PROSITE" id="PS00010">
    <property type="entry name" value="ASX_HYDROXYL"/>
    <property type="match status" value="3"/>
</dbReference>
<keyword evidence="8" id="KW-0832">Ubl conjugation</keyword>
<dbReference type="InterPro" id="IPR011651">
    <property type="entry name" value="Notch_ligand_N"/>
</dbReference>
<evidence type="ECO:0000256" key="4">
    <source>
        <dbReference type="ARBA" id="ARBA00022692"/>
    </source>
</evidence>
<dbReference type="GO" id="GO:0048863">
    <property type="term" value="P:stem cell differentiation"/>
    <property type="evidence" value="ECO:0007669"/>
    <property type="project" value="UniProtKB-ARBA"/>
</dbReference>
<dbReference type="RefSeq" id="XP_032803496.1">
    <property type="nucleotide sequence ID" value="XM_032947605.1"/>
</dbReference>
<dbReference type="GO" id="GO:0007219">
    <property type="term" value="P:Notch signaling pathway"/>
    <property type="evidence" value="ECO:0007669"/>
    <property type="project" value="UniProtKB-KW"/>
</dbReference>
<feature type="compositionally biased region" description="Basic and acidic residues" evidence="17">
    <location>
        <begin position="670"/>
        <end position="679"/>
    </location>
</feature>
<keyword evidence="21" id="KW-1185">Reference proteome</keyword>
<dbReference type="InterPro" id="IPR018097">
    <property type="entry name" value="EGF_Ca-bd_CS"/>
</dbReference>
<evidence type="ECO:0000256" key="13">
    <source>
        <dbReference type="ARBA" id="ARBA00023180"/>
    </source>
</evidence>
<dbReference type="FunFam" id="2.10.25.140:FF:000001">
    <property type="entry name" value="Delta-like protein"/>
    <property type="match status" value="1"/>
</dbReference>
<feature type="disulfide bond" evidence="14">
    <location>
        <begin position="445"/>
        <end position="454"/>
    </location>
</feature>
<dbReference type="Pfam" id="PF01414">
    <property type="entry name" value="DSL"/>
    <property type="match status" value="1"/>
</dbReference>
<dbReference type="GO" id="GO:0035282">
    <property type="term" value="P:segmentation"/>
    <property type="evidence" value="ECO:0007669"/>
    <property type="project" value="UniProtKB-ARBA"/>
</dbReference>
<evidence type="ECO:0000256" key="9">
    <source>
        <dbReference type="ARBA" id="ARBA00022976"/>
    </source>
</evidence>
<evidence type="ECO:0000256" key="1">
    <source>
        <dbReference type="ARBA" id="ARBA00004479"/>
    </source>
</evidence>
<dbReference type="Gene3D" id="2.10.25.10">
    <property type="entry name" value="Laminin"/>
    <property type="match status" value="7"/>
</dbReference>
<dbReference type="Pfam" id="PF07657">
    <property type="entry name" value="MNNL"/>
    <property type="match status" value="1"/>
</dbReference>
<keyword evidence="7" id="KW-0221">Differentiation</keyword>
<dbReference type="PANTHER" id="PTHR24049">
    <property type="entry name" value="CRUMBS FAMILY MEMBER"/>
    <property type="match status" value="1"/>
</dbReference>
<dbReference type="PROSITE" id="PS51051">
    <property type="entry name" value="DSL"/>
    <property type="match status" value="1"/>
</dbReference>
<dbReference type="SMART" id="SM00181">
    <property type="entry name" value="EGF"/>
    <property type="match status" value="9"/>
</dbReference>
<dbReference type="SMART" id="SM00179">
    <property type="entry name" value="EGF_CA"/>
    <property type="match status" value="5"/>
</dbReference>
<evidence type="ECO:0000256" key="17">
    <source>
        <dbReference type="SAM" id="MobiDB-lite"/>
    </source>
</evidence>
<dbReference type="Gene3D" id="2.60.40.3510">
    <property type="match status" value="1"/>
</dbReference>
<reference evidence="22" key="1">
    <citation type="submission" date="2025-08" db="UniProtKB">
        <authorList>
            <consortium name="RefSeq"/>
        </authorList>
    </citation>
    <scope>IDENTIFICATION</scope>
    <source>
        <tissue evidence="22">Sperm</tissue>
    </source>
</reference>
<dbReference type="InterPro" id="IPR000742">
    <property type="entry name" value="EGF"/>
</dbReference>
<evidence type="ECO:0000256" key="12">
    <source>
        <dbReference type="ARBA" id="ARBA00023157"/>
    </source>
</evidence>
<dbReference type="FunFam" id="2.60.40.3510:FF:000002">
    <property type="entry name" value="Delta-like protein"/>
    <property type="match status" value="1"/>
</dbReference>
<keyword evidence="11 16" id="KW-0472">Membrane</keyword>
<feature type="disulfide bond" evidence="14">
    <location>
        <begin position="504"/>
        <end position="521"/>
    </location>
</feature>
<dbReference type="AlphaFoldDB" id="A0AAJ7WMS3"/>
<evidence type="ECO:0000256" key="11">
    <source>
        <dbReference type="ARBA" id="ARBA00023136"/>
    </source>
</evidence>
<feature type="disulfide bond" evidence="15">
    <location>
        <begin position="195"/>
        <end position="204"/>
    </location>
</feature>
<name>A0AAJ7WMS3_PETMA</name>
<evidence type="ECO:0000256" key="3">
    <source>
        <dbReference type="ARBA" id="ARBA00022536"/>
    </source>
</evidence>
<keyword evidence="5 16" id="KW-0732">Signal</keyword>
<protein>
    <recommendedName>
        <fullName evidence="16">Delta-like protein</fullName>
    </recommendedName>
</protein>
<feature type="disulfide bond" evidence="15">
    <location>
        <begin position="228"/>
        <end position="237"/>
    </location>
</feature>
<evidence type="ECO:0000256" key="2">
    <source>
        <dbReference type="ARBA" id="ARBA00022473"/>
    </source>
</evidence>
<keyword evidence="3 14" id="KW-0245">EGF-like domain</keyword>
<dbReference type="KEGG" id="pmrn:116939361"/>
<feature type="disulfide bond" evidence="14">
    <location>
        <begin position="329"/>
        <end position="338"/>
    </location>
</feature>
<evidence type="ECO:0000259" key="19">
    <source>
        <dbReference type="PROSITE" id="PS50026"/>
    </source>
</evidence>
<comment type="subcellular location">
    <subcellularLocation>
        <location evidence="1 16">Membrane</location>
        <topology evidence="1 16">Single-pass type I membrane protein</topology>
    </subcellularLocation>
</comment>
<feature type="disulfide bond" evidence="14">
    <location>
        <begin position="367"/>
        <end position="376"/>
    </location>
</feature>
<keyword evidence="10 16" id="KW-1133">Transmembrane helix</keyword>
<evidence type="ECO:0000313" key="21">
    <source>
        <dbReference type="Proteomes" id="UP001318040"/>
    </source>
</evidence>
<dbReference type="CDD" id="cd00054">
    <property type="entry name" value="EGF_CA"/>
    <property type="match status" value="5"/>
</dbReference>
<keyword evidence="12 14" id="KW-1015">Disulfide bond</keyword>
<evidence type="ECO:0000256" key="6">
    <source>
        <dbReference type="ARBA" id="ARBA00022737"/>
    </source>
</evidence>
<evidence type="ECO:0000256" key="10">
    <source>
        <dbReference type="ARBA" id="ARBA00022989"/>
    </source>
</evidence>
<dbReference type="InterPro" id="IPR000152">
    <property type="entry name" value="EGF-type_Asp/Asn_hydroxyl_site"/>
</dbReference>
<dbReference type="GO" id="GO:0048646">
    <property type="term" value="P:anatomical structure formation involved in morphogenesis"/>
    <property type="evidence" value="ECO:0007669"/>
    <property type="project" value="UniProtKB-ARBA"/>
</dbReference>
<feature type="domain" description="EGF-like" evidence="19">
    <location>
        <begin position="379"/>
        <end position="417"/>
    </location>
</feature>
<evidence type="ECO:0000256" key="15">
    <source>
        <dbReference type="PROSITE-ProRule" id="PRU00377"/>
    </source>
</evidence>
<comment type="function">
    <text evidence="16">Putative Notch ligand involved in the mediation of Notch signaling.</text>
</comment>
<feature type="disulfide bond" evidence="14">
    <location>
        <begin position="388"/>
        <end position="405"/>
    </location>
</feature>
<feature type="disulfide bond" evidence="14">
    <location>
        <begin position="523"/>
        <end position="532"/>
    </location>
</feature>
<dbReference type="FunFam" id="2.10.25.10:FF:000064">
    <property type="entry name" value="Delta-like protein"/>
    <property type="match status" value="1"/>
</dbReference>
<dbReference type="PRINTS" id="PR00010">
    <property type="entry name" value="EGFBLOOD"/>
</dbReference>
<dbReference type="GO" id="GO:0005509">
    <property type="term" value="F:calcium ion binding"/>
    <property type="evidence" value="ECO:0007669"/>
    <property type="project" value="InterPro"/>
</dbReference>
<feature type="compositionally biased region" description="Low complexity" evidence="17">
    <location>
        <begin position="686"/>
        <end position="697"/>
    </location>
</feature>